<dbReference type="Pfam" id="PF00501">
    <property type="entry name" value="AMP-binding"/>
    <property type="match status" value="1"/>
</dbReference>
<evidence type="ECO:0000259" key="7">
    <source>
        <dbReference type="Pfam" id="PF13193"/>
    </source>
</evidence>
<dbReference type="FunFam" id="3.40.50.12780:FF:000001">
    <property type="entry name" value="Acetyl-coenzyme A synthetase"/>
    <property type="match status" value="1"/>
</dbReference>
<keyword evidence="2 5" id="KW-0436">Ligase</keyword>
<dbReference type="CDD" id="cd05966">
    <property type="entry name" value="ACS"/>
    <property type="match status" value="1"/>
</dbReference>
<dbReference type="Pfam" id="PF16177">
    <property type="entry name" value="ACAS_N"/>
    <property type="match status" value="1"/>
</dbReference>
<dbReference type="InterPro" id="IPR042099">
    <property type="entry name" value="ANL_N_sf"/>
</dbReference>
<dbReference type="GO" id="GO:0005829">
    <property type="term" value="C:cytosol"/>
    <property type="evidence" value="ECO:0007669"/>
    <property type="project" value="TreeGrafter"/>
</dbReference>
<dbReference type="EC" id="6.2.1.1" evidence="5"/>
<accession>A0A0D2NY04</accession>
<reference evidence="10" key="1">
    <citation type="submission" date="2014-04" db="EMBL/GenBank/DDBJ databases">
        <title>Evolutionary Origins and Diversification of the Mycorrhizal Mutualists.</title>
        <authorList>
            <consortium name="DOE Joint Genome Institute"/>
            <consortium name="Mycorrhizal Genomics Consortium"/>
            <person name="Kohler A."/>
            <person name="Kuo A."/>
            <person name="Nagy L.G."/>
            <person name="Floudas D."/>
            <person name="Copeland A."/>
            <person name="Barry K.W."/>
            <person name="Cichocki N."/>
            <person name="Veneault-Fourrey C."/>
            <person name="LaButti K."/>
            <person name="Lindquist E.A."/>
            <person name="Lipzen A."/>
            <person name="Lundell T."/>
            <person name="Morin E."/>
            <person name="Murat C."/>
            <person name="Riley R."/>
            <person name="Ohm R."/>
            <person name="Sun H."/>
            <person name="Tunlid A."/>
            <person name="Henrissat B."/>
            <person name="Grigoriev I.V."/>
            <person name="Hibbett D.S."/>
            <person name="Martin F."/>
        </authorList>
    </citation>
    <scope>NUCLEOTIDE SEQUENCE [LARGE SCALE GENOMIC DNA]</scope>
    <source>
        <strain evidence="10">FD-334 SS-4</strain>
    </source>
</reference>
<dbReference type="GO" id="GO:0016208">
    <property type="term" value="F:AMP binding"/>
    <property type="evidence" value="ECO:0007669"/>
    <property type="project" value="InterPro"/>
</dbReference>
<dbReference type="STRING" id="945553.A0A0D2NY04"/>
<evidence type="ECO:0000256" key="5">
    <source>
        <dbReference type="RuleBase" id="RU361147"/>
    </source>
</evidence>
<feature type="domain" description="Acetyl-coenzyme A synthetase N-terminal" evidence="8">
    <location>
        <begin position="34"/>
        <end position="90"/>
    </location>
</feature>
<dbReference type="PANTHER" id="PTHR24095:SF14">
    <property type="entry name" value="ACETYL-COENZYME A SYNTHETASE 1"/>
    <property type="match status" value="1"/>
</dbReference>
<dbReference type="InterPro" id="IPR011904">
    <property type="entry name" value="Ac_CoA_lig"/>
</dbReference>
<dbReference type="Pfam" id="PF13193">
    <property type="entry name" value="AMP-binding_C"/>
    <property type="match status" value="1"/>
</dbReference>
<dbReference type="GO" id="GO:0003987">
    <property type="term" value="F:acetate-CoA ligase activity"/>
    <property type="evidence" value="ECO:0007669"/>
    <property type="project" value="UniProtKB-UniRule"/>
</dbReference>
<sequence length="661" mass="72864">MAEQIQTIPIHPVAPRLKHGSKKPHIGPHIDDYHSAHKETVGHESDNWWAKQAHAMLHWDRPFKTVRGGGFETGDIVWFPEGGLNASYNCVDRWAFRHPNKTAIIYEADEPGEGRDISYAELLREVSSVANVLKSFGIKKGDTVSVYLPMTWQAVAAFLACARIGAVHSVVFAGFSAESLRDRVQDCKSRVVITSDEGKRGGKTIANKAIVDAALKECPLVEHVLVLQRTGNKVAWTEGRDKWWHEEILKVPNYCPPEIMASEDPLFILYTSGSTGKPKGVVHTTGGYLLCAALTVKYVFDVHPDDKFACMADVGWITGHTYIVYGPLANGVTTTVFESTPVYPTPSRYWQTVEKHKLTQFYSAPTAIRLLRRLGSHHVDGHDLSSLRVLGSVGEPINPEAWNWYNEHVGKMQCAIVDTFWQTETGSIVVTPFPGAIETKPGAATVPFFGIETAILDPVTGKELHGNDVEGVLVLRNPWPSIARTIYQDHKRYQETYMAPYPGYFYTGDGAARDEHGYIWIKGRVDDVINVSGHRLSTAEIESALILHTGVAETAVIGTADDLTGQAVYAFVTLKPEFAHDANDESALIKELVLQVRKVIGPFAAPKKIYIVGDLPKTRSGKIMRRIMRKIVAGEGDQLGDLSTLAEPGVVDVIKAKVAST</sequence>
<feature type="domain" description="AMP-dependent synthetase/ligase" evidence="6">
    <location>
        <begin position="92"/>
        <end position="479"/>
    </location>
</feature>
<dbReference type="InterPro" id="IPR000873">
    <property type="entry name" value="AMP-dep_synth/lig_dom"/>
</dbReference>
<dbReference type="SUPFAM" id="SSF56801">
    <property type="entry name" value="Acetyl-CoA synthetase-like"/>
    <property type="match status" value="1"/>
</dbReference>
<name>A0A0D2NY04_HYPSF</name>
<feature type="domain" description="AMP-binding enzyme C-terminal" evidence="7">
    <location>
        <begin position="540"/>
        <end position="622"/>
    </location>
</feature>
<gene>
    <name evidence="9" type="ORF">HYPSUDRAFT_42238</name>
</gene>
<organism evidence="9 10">
    <name type="scientific">Hypholoma sublateritium (strain FD-334 SS-4)</name>
    <dbReference type="NCBI Taxonomy" id="945553"/>
    <lineage>
        <taxon>Eukaryota</taxon>
        <taxon>Fungi</taxon>
        <taxon>Dikarya</taxon>
        <taxon>Basidiomycota</taxon>
        <taxon>Agaricomycotina</taxon>
        <taxon>Agaricomycetes</taxon>
        <taxon>Agaricomycetidae</taxon>
        <taxon>Agaricales</taxon>
        <taxon>Agaricineae</taxon>
        <taxon>Strophariaceae</taxon>
        <taxon>Hypholoma</taxon>
    </lineage>
</organism>
<dbReference type="OrthoDB" id="1706066at2759"/>
<dbReference type="InterPro" id="IPR045851">
    <property type="entry name" value="AMP-bd_C_sf"/>
</dbReference>
<keyword evidence="4 5" id="KW-0067">ATP-binding</keyword>
<protein>
    <recommendedName>
        <fullName evidence="5">Acetyl-coenzyme A synthetase</fullName>
        <ecNumber evidence="5">6.2.1.1</ecNumber>
    </recommendedName>
</protein>
<evidence type="ECO:0000256" key="4">
    <source>
        <dbReference type="ARBA" id="ARBA00022840"/>
    </source>
</evidence>
<dbReference type="EMBL" id="KN817559">
    <property type="protein sequence ID" value="KJA21366.1"/>
    <property type="molecule type" value="Genomic_DNA"/>
</dbReference>
<evidence type="ECO:0000259" key="8">
    <source>
        <dbReference type="Pfam" id="PF16177"/>
    </source>
</evidence>
<dbReference type="Gene3D" id="3.40.50.12780">
    <property type="entry name" value="N-terminal domain of ligase-like"/>
    <property type="match status" value="1"/>
</dbReference>
<dbReference type="InterPro" id="IPR025110">
    <property type="entry name" value="AMP-bd_C"/>
</dbReference>
<keyword evidence="3 5" id="KW-0547">Nucleotide-binding</keyword>
<keyword evidence="10" id="KW-1185">Reference proteome</keyword>
<evidence type="ECO:0000256" key="1">
    <source>
        <dbReference type="ARBA" id="ARBA00006432"/>
    </source>
</evidence>
<dbReference type="OMA" id="INVSYNC"/>
<comment type="similarity">
    <text evidence="1 5">Belongs to the ATP-dependent AMP-binding enzyme family.</text>
</comment>
<comment type="catalytic activity">
    <reaction evidence="5">
        <text>acetate + ATP + CoA = acetyl-CoA + AMP + diphosphate</text>
        <dbReference type="Rhea" id="RHEA:23176"/>
        <dbReference type="ChEBI" id="CHEBI:30089"/>
        <dbReference type="ChEBI" id="CHEBI:30616"/>
        <dbReference type="ChEBI" id="CHEBI:33019"/>
        <dbReference type="ChEBI" id="CHEBI:57287"/>
        <dbReference type="ChEBI" id="CHEBI:57288"/>
        <dbReference type="ChEBI" id="CHEBI:456215"/>
        <dbReference type="EC" id="6.2.1.1"/>
    </reaction>
</comment>
<proteinExistence type="inferred from homology"/>
<dbReference type="NCBIfam" id="NF001208">
    <property type="entry name" value="PRK00174.1"/>
    <property type="match status" value="1"/>
</dbReference>
<dbReference type="Proteomes" id="UP000054270">
    <property type="component" value="Unassembled WGS sequence"/>
</dbReference>
<evidence type="ECO:0000256" key="2">
    <source>
        <dbReference type="ARBA" id="ARBA00022598"/>
    </source>
</evidence>
<dbReference type="PROSITE" id="PS00455">
    <property type="entry name" value="AMP_BINDING"/>
    <property type="match status" value="1"/>
</dbReference>
<dbReference type="AlphaFoldDB" id="A0A0D2NY04"/>
<dbReference type="InterPro" id="IPR032387">
    <property type="entry name" value="ACAS_N"/>
</dbReference>
<evidence type="ECO:0000256" key="3">
    <source>
        <dbReference type="ARBA" id="ARBA00022741"/>
    </source>
</evidence>
<dbReference type="PANTHER" id="PTHR24095">
    <property type="entry name" value="ACETYL-COENZYME A SYNTHETASE"/>
    <property type="match status" value="1"/>
</dbReference>
<dbReference type="GO" id="GO:0019427">
    <property type="term" value="P:acetyl-CoA biosynthetic process from acetate"/>
    <property type="evidence" value="ECO:0007669"/>
    <property type="project" value="InterPro"/>
</dbReference>
<dbReference type="Gene3D" id="3.30.300.30">
    <property type="match status" value="1"/>
</dbReference>
<dbReference type="InterPro" id="IPR020845">
    <property type="entry name" value="AMP-binding_CS"/>
</dbReference>
<evidence type="ECO:0000259" key="6">
    <source>
        <dbReference type="Pfam" id="PF00501"/>
    </source>
</evidence>
<dbReference type="GO" id="GO:0005524">
    <property type="term" value="F:ATP binding"/>
    <property type="evidence" value="ECO:0007669"/>
    <property type="project" value="UniProtKB-UniRule"/>
</dbReference>
<evidence type="ECO:0000313" key="9">
    <source>
        <dbReference type="EMBL" id="KJA21366.1"/>
    </source>
</evidence>
<evidence type="ECO:0000313" key="10">
    <source>
        <dbReference type="Proteomes" id="UP000054270"/>
    </source>
</evidence>
<dbReference type="NCBIfam" id="TIGR02188">
    <property type="entry name" value="Ac_CoA_lig_AcsA"/>
    <property type="match status" value="1"/>
</dbReference>